<organism evidence="1 2">
    <name type="scientific">Xanthomonas axonopodis pv. citri (strain 306)</name>
    <dbReference type="NCBI Taxonomy" id="190486"/>
    <lineage>
        <taxon>Bacteria</taxon>
        <taxon>Pseudomonadati</taxon>
        <taxon>Pseudomonadota</taxon>
        <taxon>Gammaproteobacteria</taxon>
        <taxon>Lysobacterales</taxon>
        <taxon>Lysobacteraceae</taxon>
        <taxon>Xanthomonas</taxon>
    </lineage>
</organism>
<dbReference type="AlphaFoldDB" id="A0AAI8EU45"/>
<dbReference type="Proteomes" id="UP000000576">
    <property type="component" value="Chromosome"/>
</dbReference>
<dbReference type="EMBL" id="AE008923">
    <property type="protein sequence ID" value="AAM38879.1"/>
    <property type="molecule type" value="Genomic_DNA"/>
</dbReference>
<reference evidence="1 2" key="1">
    <citation type="journal article" date="2002" name="Nature">
        <title>Comparison of the genomes of two Xanthomonas pathogens with differing host specificities.</title>
        <authorList>
            <person name="da Silva A.C."/>
            <person name="Ferro J.A."/>
            <person name="Reinach F.C."/>
            <person name="Farah C.S."/>
            <person name="Furlan L.R."/>
            <person name="Quaggio R.B."/>
            <person name="Monteiro-Vitorello C.B."/>
            <person name="Van Sluys M.A."/>
            <person name="Almeida N.F."/>
            <person name="Alves L.M."/>
            <person name="do Amaral A.M."/>
            <person name="Bertolini M.C."/>
            <person name="Camargo L.E."/>
            <person name="Camarotte G."/>
            <person name="Cannavan F."/>
            <person name="Cardozo J."/>
            <person name="Chambergo F."/>
            <person name="Ciapina L.P."/>
            <person name="Cicarelli R.M."/>
            <person name="Coutinho L.L."/>
            <person name="Cursino-Santos J.R."/>
            <person name="El-Dorry H."/>
            <person name="Faria J.B."/>
            <person name="Ferreira A.J."/>
            <person name="Ferreira R.C."/>
            <person name="Ferro M.I."/>
            <person name="Formighieri E.F."/>
            <person name="Franco M.C."/>
            <person name="Greggio C.C."/>
            <person name="Gruber A."/>
            <person name="Katsuyama A.M."/>
            <person name="Kishi L.T."/>
            <person name="Leite R.P."/>
            <person name="Lemos E.G."/>
            <person name="Lemos M.V."/>
            <person name="Locali E.C."/>
            <person name="Machado M.A."/>
            <person name="Madeira A.M."/>
            <person name="Martinez-Rossi N.M."/>
            <person name="Martins E.C."/>
            <person name="Meidanis J."/>
            <person name="Menck C.F."/>
            <person name="Miyaki C.Y."/>
            <person name="Moon D.H."/>
            <person name="Moreira L.M."/>
            <person name="Novo M.T."/>
            <person name="Okura V.K."/>
            <person name="Oliveira M.C."/>
            <person name="Oliveira V.R."/>
            <person name="Pereira H.A."/>
            <person name="Rossi A."/>
            <person name="Sena J.A."/>
            <person name="Silva C."/>
            <person name="de Souza R.F."/>
            <person name="Spinola L.A."/>
            <person name="Takita M.A."/>
            <person name="Tamura R.E."/>
            <person name="Teixeira E.C."/>
            <person name="Tezza R.I."/>
            <person name="Trindade dos Santos M."/>
            <person name="Truffi D."/>
            <person name="Tsai S.M."/>
            <person name="White F.F."/>
            <person name="Setubal J.C."/>
            <person name="Kitajima J.P."/>
        </authorList>
    </citation>
    <scope>NUCLEOTIDE SEQUENCE [LARGE SCALE GENOMIC DNA]</scope>
    <source>
        <strain evidence="1 2">306</strain>
    </source>
</reference>
<name>A0AAI8EU45_XANAC</name>
<protein>
    <submittedName>
        <fullName evidence="1">Uncharacterized protein</fullName>
    </submittedName>
</protein>
<dbReference type="KEGG" id="xac:XAC4043"/>
<accession>A0AAI8EU45</accession>
<evidence type="ECO:0000313" key="2">
    <source>
        <dbReference type="Proteomes" id="UP000000576"/>
    </source>
</evidence>
<evidence type="ECO:0000313" key="1">
    <source>
        <dbReference type="EMBL" id="AAM38879.1"/>
    </source>
</evidence>
<gene>
    <name evidence="1" type="ordered locus">XAC4043</name>
</gene>
<proteinExistence type="predicted"/>
<sequence length="123" mass="13481">MLVCTQAGLAGTLAMLWLVCAWSGKQVPSARATVITRGFIEKIPTGRCATVRGARGADNLPKVIVPAATVHFLAAHKESMQGDRRSDSCIKREKQKDWPPHGFGTAHLLSHAYYRGQLHAYRL</sequence>